<dbReference type="Gene3D" id="3.40.50.720">
    <property type="entry name" value="NAD(P)-binding Rossmann-like Domain"/>
    <property type="match status" value="1"/>
</dbReference>
<dbReference type="GO" id="GO:0016491">
    <property type="term" value="F:oxidoreductase activity"/>
    <property type="evidence" value="ECO:0007669"/>
    <property type="project" value="UniProtKB-KW"/>
</dbReference>
<dbReference type="SUPFAM" id="SSF51735">
    <property type="entry name" value="NAD(P)-binding Rossmann-fold domains"/>
    <property type="match status" value="1"/>
</dbReference>
<reference evidence="8 9" key="1">
    <citation type="submission" date="2019-01" db="EMBL/GenBank/DDBJ databases">
        <title>Genome sequences of Streptomyces and Rhizobium isolates collected from root and soil.</title>
        <authorList>
            <person name="Chhettri S."/>
            <person name="Sevigny J.L."/>
            <person name="Sen A."/>
            <person name="Ennis N."/>
            <person name="Tisa L."/>
        </authorList>
    </citation>
    <scope>NUCLEOTIDE SEQUENCE [LARGE SCALE GENOMIC DNA]</scope>
    <source>
        <strain evidence="8 9">San01</strain>
    </source>
</reference>
<evidence type="ECO:0000259" key="6">
    <source>
        <dbReference type="Pfam" id="PF00107"/>
    </source>
</evidence>
<dbReference type="GO" id="GO:0046872">
    <property type="term" value="F:metal ion binding"/>
    <property type="evidence" value="ECO:0007669"/>
    <property type="project" value="UniProtKB-KW"/>
</dbReference>
<dbReference type="Gene3D" id="3.90.180.10">
    <property type="entry name" value="Medium-chain alcohol dehydrogenases, catalytic domain"/>
    <property type="match status" value="2"/>
</dbReference>
<dbReference type="SUPFAM" id="SSF50129">
    <property type="entry name" value="GroES-like"/>
    <property type="match status" value="1"/>
</dbReference>
<evidence type="ECO:0000256" key="2">
    <source>
        <dbReference type="ARBA" id="ARBA00008072"/>
    </source>
</evidence>
<dbReference type="PANTHER" id="PTHR43350:SF19">
    <property type="entry name" value="D-GULOSIDE 3-DEHYDROGENASE"/>
    <property type="match status" value="1"/>
</dbReference>
<keyword evidence="9" id="KW-1185">Reference proteome</keyword>
<dbReference type="InterPro" id="IPR036291">
    <property type="entry name" value="NAD(P)-bd_dom_sf"/>
</dbReference>
<evidence type="ECO:0000256" key="5">
    <source>
        <dbReference type="ARBA" id="ARBA00023002"/>
    </source>
</evidence>
<dbReference type="InterPro" id="IPR013154">
    <property type="entry name" value="ADH-like_N"/>
</dbReference>
<sequence length="328" mass="35154">MWAMRLMAPQRFAPYDAPEPDQADLGPGDVLLRTLVGGICGSDLQFFRGMRQIDAPQHTHLPGPAGFPGHEVVGVVVASEHQDVRPGETVVGWATNYDAIAEYVVTRGEGLTGFDGSLAAEEAIMLQPLACVLAAVDRLGAVTGRTVAVMGQGPIGVLFSHVLKTAGAARVIGVDRVDRRDAAADFGVDEMVWASADRWARALAEDERPDIVVEAIGHQTATLNDAVEAVAHGGQIYYFGIPDEPIYPLDMDRFLAKDLTLRSGLTRDRRRWLAEAGEYLARHPRLASAYVTDVVGPDDINGAYERAAAPRPGQLKIVFTAPTPAPAA</sequence>
<feature type="domain" description="Alcohol dehydrogenase-like N-terminal" evidence="7">
    <location>
        <begin position="26"/>
        <end position="94"/>
    </location>
</feature>
<comment type="caution">
    <text evidence="8">The sequence shown here is derived from an EMBL/GenBank/DDBJ whole genome shotgun (WGS) entry which is preliminary data.</text>
</comment>
<dbReference type="InterPro" id="IPR011032">
    <property type="entry name" value="GroES-like_sf"/>
</dbReference>
<dbReference type="EMBL" id="RZYA01000008">
    <property type="protein sequence ID" value="RVU23197.1"/>
    <property type="molecule type" value="Genomic_DNA"/>
</dbReference>
<dbReference type="Proteomes" id="UP000283128">
    <property type="component" value="Unassembled WGS sequence"/>
</dbReference>
<evidence type="ECO:0000256" key="1">
    <source>
        <dbReference type="ARBA" id="ARBA00001947"/>
    </source>
</evidence>
<keyword evidence="3" id="KW-0479">Metal-binding</keyword>
<comment type="cofactor">
    <cofactor evidence="1">
        <name>Zn(2+)</name>
        <dbReference type="ChEBI" id="CHEBI:29105"/>
    </cofactor>
</comment>
<dbReference type="InterPro" id="IPR013149">
    <property type="entry name" value="ADH-like_C"/>
</dbReference>
<dbReference type="AlphaFoldDB" id="A0A3S2VWT1"/>
<feature type="domain" description="Alcohol dehydrogenase-like C-terminal" evidence="6">
    <location>
        <begin position="154"/>
        <end position="271"/>
    </location>
</feature>
<evidence type="ECO:0000259" key="7">
    <source>
        <dbReference type="Pfam" id="PF08240"/>
    </source>
</evidence>
<evidence type="ECO:0000256" key="3">
    <source>
        <dbReference type="ARBA" id="ARBA00022723"/>
    </source>
</evidence>
<dbReference type="Pfam" id="PF00107">
    <property type="entry name" value="ADH_zinc_N"/>
    <property type="match status" value="1"/>
</dbReference>
<name>A0A3S2VWT1_9ACTN</name>
<keyword evidence="5" id="KW-0560">Oxidoreductase</keyword>
<accession>A0A3S2VWT1</accession>
<organism evidence="8 9">
    <name type="scientific">Streptomyces antnestii</name>
    <dbReference type="NCBI Taxonomy" id="2494256"/>
    <lineage>
        <taxon>Bacteria</taxon>
        <taxon>Bacillati</taxon>
        <taxon>Actinomycetota</taxon>
        <taxon>Actinomycetes</taxon>
        <taxon>Kitasatosporales</taxon>
        <taxon>Streptomycetaceae</taxon>
        <taxon>Streptomyces</taxon>
    </lineage>
</organism>
<dbReference type="Pfam" id="PF08240">
    <property type="entry name" value="ADH_N"/>
    <property type="match status" value="1"/>
</dbReference>
<dbReference type="OrthoDB" id="9797931at2"/>
<comment type="similarity">
    <text evidence="2">Belongs to the zinc-containing alcohol dehydrogenase family.</text>
</comment>
<evidence type="ECO:0000313" key="8">
    <source>
        <dbReference type="EMBL" id="RVU23197.1"/>
    </source>
</evidence>
<dbReference type="PANTHER" id="PTHR43350">
    <property type="entry name" value="NAD-DEPENDENT ALCOHOL DEHYDROGENASE"/>
    <property type="match status" value="1"/>
</dbReference>
<proteinExistence type="inferred from homology"/>
<keyword evidence="4" id="KW-0862">Zinc</keyword>
<evidence type="ECO:0000256" key="4">
    <source>
        <dbReference type="ARBA" id="ARBA00022833"/>
    </source>
</evidence>
<evidence type="ECO:0000313" key="9">
    <source>
        <dbReference type="Proteomes" id="UP000283128"/>
    </source>
</evidence>
<gene>
    <name evidence="8" type="ORF">EOT10_19385</name>
</gene>
<protein>
    <submittedName>
        <fullName evidence="8">Alcohol dehydrogenase</fullName>
    </submittedName>
</protein>